<evidence type="ECO:0000256" key="9">
    <source>
        <dbReference type="ARBA" id="ARBA00023150"/>
    </source>
</evidence>
<dbReference type="Gene3D" id="2.170.190.11">
    <property type="entry name" value="Molybdopterin biosynthesis moea protein, domain 3"/>
    <property type="match status" value="1"/>
</dbReference>
<comment type="function">
    <text evidence="2 11">Catalyzes the insertion of molybdate into adenylated molybdopterin with the concomitant release of AMP.</text>
</comment>
<keyword evidence="9 11" id="KW-0501">Molybdenum cofactor biosynthesis</keyword>
<evidence type="ECO:0000256" key="11">
    <source>
        <dbReference type="RuleBase" id="RU365090"/>
    </source>
</evidence>
<evidence type="ECO:0000259" key="12">
    <source>
        <dbReference type="SMART" id="SM00852"/>
    </source>
</evidence>
<dbReference type="PANTHER" id="PTHR10192">
    <property type="entry name" value="MOLYBDOPTERIN BIOSYNTHESIS PROTEIN"/>
    <property type="match status" value="1"/>
</dbReference>
<dbReference type="FunFam" id="3.40.980.10:FF:000004">
    <property type="entry name" value="Molybdopterin molybdenumtransferase"/>
    <property type="match status" value="1"/>
</dbReference>
<dbReference type="RefSeq" id="WP_130287205.1">
    <property type="nucleotide sequence ID" value="NZ_SGXE01000003.1"/>
</dbReference>
<evidence type="ECO:0000313" key="13">
    <source>
        <dbReference type="EMBL" id="RZS92526.1"/>
    </source>
</evidence>
<dbReference type="CDD" id="cd00887">
    <property type="entry name" value="MoeA"/>
    <property type="match status" value="1"/>
</dbReference>
<dbReference type="PROSITE" id="PS01079">
    <property type="entry name" value="MOCF_BIOSYNTHESIS_2"/>
    <property type="match status" value="1"/>
</dbReference>
<dbReference type="InterPro" id="IPR036425">
    <property type="entry name" value="MoaB/Mog-like_dom_sf"/>
</dbReference>
<dbReference type="SMART" id="SM00852">
    <property type="entry name" value="MoCF_biosynth"/>
    <property type="match status" value="1"/>
</dbReference>
<dbReference type="Pfam" id="PF00994">
    <property type="entry name" value="MoCF_biosynth"/>
    <property type="match status" value="1"/>
</dbReference>
<dbReference type="InterPro" id="IPR005110">
    <property type="entry name" value="MoeA_linker/N"/>
</dbReference>
<evidence type="ECO:0000256" key="2">
    <source>
        <dbReference type="ARBA" id="ARBA00002901"/>
    </source>
</evidence>
<dbReference type="GO" id="GO:0046872">
    <property type="term" value="F:metal ion binding"/>
    <property type="evidence" value="ECO:0007669"/>
    <property type="project" value="UniProtKB-UniRule"/>
</dbReference>
<dbReference type="PANTHER" id="PTHR10192:SF5">
    <property type="entry name" value="GEPHYRIN"/>
    <property type="match status" value="1"/>
</dbReference>
<proteinExistence type="inferred from homology"/>
<evidence type="ECO:0000256" key="1">
    <source>
        <dbReference type="ARBA" id="ARBA00001946"/>
    </source>
</evidence>
<comment type="catalytic activity">
    <reaction evidence="10">
        <text>adenylyl-molybdopterin + molybdate = Mo-molybdopterin + AMP + H(+)</text>
        <dbReference type="Rhea" id="RHEA:35047"/>
        <dbReference type="ChEBI" id="CHEBI:15378"/>
        <dbReference type="ChEBI" id="CHEBI:36264"/>
        <dbReference type="ChEBI" id="CHEBI:62727"/>
        <dbReference type="ChEBI" id="CHEBI:71302"/>
        <dbReference type="ChEBI" id="CHEBI:456215"/>
        <dbReference type="EC" id="2.10.1.1"/>
    </reaction>
</comment>
<evidence type="ECO:0000313" key="14">
    <source>
        <dbReference type="Proteomes" id="UP000292262"/>
    </source>
</evidence>
<dbReference type="SUPFAM" id="SSF53218">
    <property type="entry name" value="Molybdenum cofactor biosynthesis proteins"/>
    <property type="match status" value="1"/>
</dbReference>
<dbReference type="OrthoDB" id="9804758at2"/>
<dbReference type="UniPathway" id="UPA00344"/>
<keyword evidence="14" id="KW-1185">Reference proteome</keyword>
<name>A0A4Q7NYK5_9FLAO</name>
<dbReference type="InterPro" id="IPR036135">
    <property type="entry name" value="MoeA_linker/N_sf"/>
</dbReference>
<dbReference type="Gene3D" id="3.40.980.10">
    <property type="entry name" value="MoaB/Mog-like domain"/>
    <property type="match status" value="1"/>
</dbReference>
<dbReference type="Gene3D" id="3.90.105.10">
    <property type="entry name" value="Molybdopterin biosynthesis moea protein, domain 2"/>
    <property type="match status" value="1"/>
</dbReference>
<dbReference type="NCBIfam" id="NF045515">
    <property type="entry name" value="Glp_gephyrin"/>
    <property type="match status" value="1"/>
</dbReference>
<evidence type="ECO:0000256" key="7">
    <source>
        <dbReference type="ARBA" id="ARBA00022723"/>
    </source>
</evidence>
<dbReference type="NCBIfam" id="TIGR00177">
    <property type="entry name" value="molyb_syn"/>
    <property type="match status" value="1"/>
</dbReference>
<gene>
    <name evidence="13" type="ORF">EV197_2664</name>
</gene>
<dbReference type="EC" id="2.10.1.1" evidence="11"/>
<evidence type="ECO:0000256" key="4">
    <source>
        <dbReference type="ARBA" id="ARBA00010763"/>
    </source>
</evidence>
<organism evidence="13 14">
    <name type="scientific">Aquimarina brevivitae</name>
    <dbReference type="NCBI Taxonomy" id="323412"/>
    <lineage>
        <taxon>Bacteria</taxon>
        <taxon>Pseudomonadati</taxon>
        <taxon>Bacteroidota</taxon>
        <taxon>Flavobacteriia</taxon>
        <taxon>Flavobacteriales</taxon>
        <taxon>Flavobacteriaceae</taxon>
        <taxon>Aquimarina</taxon>
    </lineage>
</organism>
<keyword evidence="8 11" id="KW-0460">Magnesium</keyword>
<evidence type="ECO:0000256" key="8">
    <source>
        <dbReference type="ARBA" id="ARBA00022842"/>
    </source>
</evidence>
<dbReference type="SUPFAM" id="SSF63867">
    <property type="entry name" value="MoeA C-terminal domain-like"/>
    <property type="match status" value="1"/>
</dbReference>
<accession>A0A4Q7NYK5</accession>
<dbReference type="Pfam" id="PF03454">
    <property type="entry name" value="MoeA_C"/>
    <property type="match status" value="1"/>
</dbReference>
<dbReference type="AlphaFoldDB" id="A0A4Q7NYK5"/>
<dbReference type="GO" id="GO:0061599">
    <property type="term" value="F:molybdopterin molybdotransferase activity"/>
    <property type="evidence" value="ECO:0007669"/>
    <property type="project" value="UniProtKB-UniRule"/>
</dbReference>
<dbReference type="Gene3D" id="2.40.340.10">
    <property type="entry name" value="MoeA, C-terminal, domain IV"/>
    <property type="match status" value="1"/>
</dbReference>
<keyword evidence="6 11" id="KW-0808">Transferase</keyword>
<dbReference type="Pfam" id="PF03453">
    <property type="entry name" value="MoeA_N"/>
    <property type="match status" value="1"/>
</dbReference>
<dbReference type="InterPro" id="IPR036688">
    <property type="entry name" value="MoeA_C_domain_IV_sf"/>
</dbReference>
<dbReference type="InterPro" id="IPR038987">
    <property type="entry name" value="MoeA-like"/>
</dbReference>
<evidence type="ECO:0000256" key="5">
    <source>
        <dbReference type="ARBA" id="ARBA00022505"/>
    </source>
</evidence>
<dbReference type="EMBL" id="SGXE01000003">
    <property type="protein sequence ID" value="RZS92526.1"/>
    <property type="molecule type" value="Genomic_DNA"/>
</dbReference>
<evidence type="ECO:0000256" key="10">
    <source>
        <dbReference type="ARBA" id="ARBA00047317"/>
    </source>
</evidence>
<evidence type="ECO:0000256" key="3">
    <source>
        <dbReference type="ARBA" id="ARBA00005046"/>
    </source>
</evidence>
<keyword evidence="7 11" id="KW-0479">Metal-binding</keyword>
<comment type="pathway">
    <text evidence="3 11">Cofactor biosynthesis; molybdopterin biosynthesis.</text>
</comment>
<keyword evidence="5 11" id="KW-0500">Molybdenum</keyword>
<protein>
    <recommendedName>
        <fullName evidence="11">Molybdopterin molybdenumtransferase</fullName>
        <ecNumber evidence="11">2.10.1.1</ecNumber>
    </recommendedName>
</protein>
<dbReference type="InterPro" id="IPR005111">
    <property type="entry name" value="MoeA_C_domain_IV"/>
</dbReference>
<comment type="caution">
    <text evidence="13">The sequence shown here is derived from an EMBL/GenBank/DDBJ whole genome shotgun (WGS) entry which is preliminary data.</text>
</comment>
<feature type="domain" description="MoaB/Mog" evidence="12">
    <location>
        <begin position="171"/>
        <end position="309"/>
    </location>
</feature>
<comment type="similarity">
    <text evidence="4 11">Belongs to the MoeA family.</text>
</comment>
<comment type="cofactor">
    <cofactor evidence="1 11">
        <name>Mg(2+)</name>
        <dbReference type="ChEBI" id="CHEBI:18420"/>
    </cofactor>
</comment>
<sequence length="390" mass="42208">MISVPEAISFIQQIPISHKIQEVPLSDAGYKILGRTTVSKINMPPFRQSAMDGYAVQLHNSAAYKVIGEIKAGDAVDIELAQGEAVRIFTGAPVPKTANCIIIQEHTERKGDYFIATKNYTANQNIRPVGEQIKEGDIALKKGTMLTPAAIGFLAGLGFAKVPILPAPKVGIITTGNELVEPGNPLPTGKIYESNTIQLQACLSKAGINGITTYKVQDDYPSTVNTIANAMANNDLILISGGISVGDYDFVKEALQELAVKQTFYKVNQKPGKPLYFGTHDQTYIFALPGNPASSLTCFYIYVIPLLHRLLGYPHTGLKKAVFKLSKALSKPGSRAQFLKAQVKDGECHILEGQNSSMLHTYSVANALAYIPENLTSLQAGENIEVYLLP</sequence>
<dbReference type="InterPro" id="IPR001453">
    <property type="entry name" value="MoaB/Mog_dom"/>
</dbReference>
<dbReference type="Proteomes" id="UP000292262">
    <property type="component" value="Unassembled WGS sequence"/>
</dbReference>
<dbReference type="InterPro" id="IPR008284">
    <property type="entry name" value="MoCF_biosynth_CS"/>
</dbReference>
<dbReference type="SUPFAM" id="SSF63882">
    <property type="entry name" value="MoeA N-terminal region -like"/>
    <property type="match status" value="1"/>
</dbReference>
<dbReference type="GO" id="GO:0006777">
    <property type="term" value="P:Mo-molybdopterin cofactor biosynthetic process"/>
    <property type="evidence" value="ECO:0007669"/>
    <property type="project" value="UniProtKB-UniRule"/>
</dbReference>
<dbReference type="GO" id="GO:0005829">
    <property type="term" value="C:cytosol"/>
    <property type="evidence" value="ECO:0007669"/>
    <property type="project" value="TreeGrafter"/>
</dbReference>
<reference evidence="13 14" key="1">
    <citation type="submission" date="2019-02" db="EMBL/GenBank/DDBJ databases">
        <title>Genomic Encyclopedia of Type Strains, Phase IV (KMG-IV): sequencing the most valuable type-strain genomes for metagenomic binning, comparative biology and taxonomic classification.</title>
        <authorList>
            <person name="Goeker M."/>
        </authorList>
    </citation>
    <scope>NUCLEOTIDE SEQUENCE [LARGE SCALE GENOMIC DNA]</scope>
    <source>
        <strain evidence="13 14">DSM 17196</strain>
    </source>
</reference>
<evidence type="ECO:0000256" key="6">
    <source>
        <dbReference type="ARBA" id="ARBA00022679"/>
    </source>
</evidence>